<protein>
    <submittedName>
        <fullName evidence="2 3">Uncharacterized protein</fullName>
    </submittedName>
</protein>
<dbReference type="VEuPathDB" id="VectorBase:ASIC014640"/>
<evidence type="ECO:0000256" key="1">
    <source>
        <dbReference type="SAM" id="MobiDB-lite"/>
    </source>
</evidence>
<proteinExistence type="predicted"/>
<accession>A0A084W8Q6</accession>
<reference evidence="3" key="2">
    <citation type="submission" date="2020-05" db="UniProtKB">
        <authorList>
            <consortium name="EnsemblMetazoa"/>
        </authorList>
    </citation>
    <scope>IDENTIFICATION</scope>
</reference>
<dbReference type="EMBL" id="ATLV01021498">
    <property type="status" value="NOT_ANNOTATED_CDS"/>
    <property type="molecule type" value="Genomic_DNA"/>
</dbReference>
<gene>
    <name evidence="2" type="ORF">ZHAS_00014640</name>
</gene>
<dbReference type="EnsemblMetazoa" id="ASIC014640-RA">
    <property type="protein sequence ID" value="ASIC014640-PA"/>
    <property type="gene ID" value="ASIC014640"/>
</dbReference>
<dbReference type="AlphaFoldDB" id="A0A084W8Q6"/>
<feature type="compositionally biased region" description="Basic and acidic residues" evidence="1">
    <location>
        <begin position="22"/>
        <end position="41"/>
    </location>
</feature>
<reference evidence="2 4" key="1">
    <citation type="journal article" date="2014" name="BMC Genomics">
        <title>Genome sequence of Anopheles sinensis provides insight into genetics basis of mosquito competence for malaria parasites.</title>
        <authorList>
            <person name="Zhou D."/>
            <person name="Zhang D."/>
            <person name="Ding G."/>
            <person name="Shi L."/>
            <person name="Hou Q."/>
            <person name="Ye Y."/>
            <person name="Xu Y."/>
            <person name="Zhou H."/>
            <person name="Xiong C."/>
            <person name="Li S."/>
            <person name="Yu J."/>
            <person name="Hong S."/>
            <person name="Yu X."/>
            <person name="Zou P."/>
            <person name="Chen C."/>
            <person name="Chang X."/>
            <person name="Wang W."/>
            <person name="Lv Y."/>
            <person name="Sun Y."/>
            <person name="Ma L."/>
            <person name="Shen B."/>
            <person name="Zhu C."/>
        </authorList>
    </citation>
    <scope>NUCLEOTIDE SEQUENCE [LARGE SCALE GENOMIC DNA]</scope>
</reference>
<feature type="region of interest" description="Disordered" evidence="1">
    <location>
        <begin position="12"/>
        <end position="71"/>
    </location>
</feature>
<name>A0A084W8Q6_ANOSI</name>
<evidence type="ECO:0000313" key="3">
    <source>
        <dbReference type="EnsemblMetazoa" id="ASIC014640-PA"/>
    </source>
</evidence>
<organism evidence="2">
    <name type="scientific">Anopheles sinensis</name>
    <name type="common">Mosquito</name>
    <dbReference type="NCBI Taxonomy" id="74873"/>
    <lineage>
        <taxon>Eukaryota</taxon>
        <taxon>Metazoa</taxon>
        <taxon>Ecdysozoa</taxon>
        <taxon>Arthropoda</taxon>
        <taxon>Hexapoda</taxon>
        <taxon>Insecta</taxon>
        <taxon>Pterygota</taxon>
        <taxon>Neoptera</taxon>
        <taxon>Endopterygota</taxon>
        <taxon>Diptera</taxon>
        <taxon>Nematocera</taxon>
        <taxon>Culicoidea</taxon>
        <taxon>Culicidae</taxon>
        <taxon>Anophelinae</taxon>
        <taxon>Anopheles</taxon>
    </lineage>
</organism>
<dbReference type="Proteomes" id="UP000030765">
    <property type="component" value="Unassembled WGS sequence"/>
</dbReference>
<evidence type="ECO:0000313" key="2">
    <source>
        <dbReference type="EMBL" id="KFB46600.1"/>
    </source>
</evidence>
<sequence>MRKDIKERLAYTEPLLRSRTRPSVEGERETGNRSVSIERGKRATGMGGRLGPGATSSKPSEKRDRRTKRGTVCNQSEAMKLATYLFHRGMLEMLWPYVCVCACV</sequence>
<evidence type="ECO:0000313" key="4">
    <source>
        <dbReference type="Proteomes" id="UP000030765"/>
    </source>
</evidence>
<dbReference type="EMBL" id="KE525319">
    <property type="protein sequence ID" value="KFB46600.1"/>
    <property type="molecule type" value="Genomic_DNA"/>
</dbReference>
<keyword evidence="4" id="KW-1185">Reference proteome</keyword>